<proteinExistence type="predicted"/>
<dbReference type="Proteomes" id="UP001596442">
    <property type="component" value="Unassembled WGS sequence"/>
</dbReference>
<dbReference type="GO" id="GO:0016829">
    <property type="term" value="F:lyase activity"/>
    <property type="evidence" value="ECO:0007669"/>
    <property type="project" value="UniProtKB-KW"/>
</dbReference>
<organism evidence="3 4">
    <name type="scientific">Halorubrum tibetense</name>
    <dbReference type="NCBI Taxonomy" id="175631"/>
    <lineage>
        <taxon>Archaea</taxon>
        <taxon>Methanobacteriati</taxon>
        <taxon>Methanobacteriota</taxon>
        <taxon>Stenosarchaea group</taxon>
        <taxon>Halobacteria</taxon>
        <taxon>Halobacteriales</taxon>
        <taxon>Haloferacaceae</taxon>
        <taxon>Halorubrum</taxon>
    </lineage>
</organism>
<dbReference type="InterPro" id="IPR054545">
    <property type="entry name" value="ApeI-like"/>
</dbReference>
<dbReference type="InterPro" id="IPR029069">
    <property type="entry name" value="HotDog_dom_sf"/>
</dbReference>
<dbReference type="InterPro" id="IPR013114">
    <property type="entry name" value="FabA_FabZ"/>
</dbReference>
<dbReference type="RefSeq" id="WP_379783984.1">
    <property type="nucleotide sequence ID" value="NZ_JBHSWW010000529.1"/>
</dbReference>
<dbReference type="PIRSF" id="PIRSF030962">
    <property type="entry name" value="Dehydrase_ECs4332_prd"/>
    <property type="match status" value="1"/>
</dbReference>
<comment type="caution">
    <text evidence="3">The sequence shown here is derived from an EMBL/GenBank/DDBJ whole genome shotgun (WGS) entry which is preliminary data.</text>
</comment>
<reference evidence="3 4" key="1">
    <citation type="journal article" date="2019" name="Int. J. Syst. Evol. Microbiol.">
        <title>The Global Catalogue of Microorganisms (GCM) 10K type strain sequencing project: providing services to taxonomists for standard genome sequencing and annotation.</title>
        <authorList>
            <consortium name="The Broad Institute Genomics Platform"/>
            <consortium name="The Broad Institute Genome Sequencing Center for Infectious Disease"/>
            <person name="Wu L."/>
            <person name="Ma J."/>
        </authorList>
    </citation>
    <scope>NUCLEOTIDE SEQUENCE [LARGE SCALE GENOMIC DNA]</scope>
    <source>
        <strain evidence="3 4">CGMCC 1.3239</strain>
    </source>
</reference>
<gene>
    <name evidence="3" type="ORF">ACFQEU_16750</name>
</gene>
<dbReference type="EMBL" id="JBHSWW010000529">
    <property type="protein sequence ID" value="MFC6755097.1"/>
    <property type="molecule type" value="Genomic_DNA"/>
</dbReference>
<dbReference type="EC" id="4.2.1.-" evidence="3"/>
<dbReference type="InterPro" id="IPR016962">
    <property type="entry name" value="Dehydrase_ECs4332_prd"/>
</dbReference>
<feature type="domain" description="ApeI dehydratase-like" evidence="2">
    <location>
        <begin position="21"/>
        <end position="121"/>
    </location>
</feature>
<evidence type="ECO:0000313" key="4">
    <source>
        <dbReference type="Proteomes" id="UP001596442"/>
    </source>
</evidence>
<dbReference type="SUPFAM" id="SSF54637">
    <property type="entry name" value="Thioesterase/thiol ester dehydrase-isomerase"/>
    <property type="match status" value="1"/>
</dbReference>
<dbReference type="PANTHER" id="PTHR30272:SF1">
    <property type="entry name" value="3-HYDROXYACYL-[ACYL-CARRIER-PROTEIN] DEHYDRATASE"/>
    <property type="match status" value="1"/>
</dbReference>
<sequence>MIDLSYAPTELPQVLDLVSVDSASAELTLQIQPALVWFQGHFPQTPILPGVVQLNWVRIVAARLWQEHAHWLSTASQLEAIKFQQVIRPGDTVQLHMQLQPDRRRVQFTYFSDAKVFASGRLVAAL</sequence>
<keyword evidence="1 3" id="KW-0456">Lyase</keyword>
<protein>
    <submittedName>
        <fullName evidence="3">3-hydroxyacyl-ACP dehydratase FabZ family protein</fullName>
        <ecNumber evidence="3">4.2.1.-</ecNumber>
    </submittedName>
</protein>
<evidence type="ECO:0000313" key="3">
    <source>
        <dbReference type="EMBL" id="MFC6755097.1"/>
    </source>
</evidence>
<dbReference type="Pfam" id="PF22818">
    <property type="entry name" value="ApeI-like"/>
    <property type="match status" value="1"/>
</dbReference>
<evidence type="ECO:0000256" key="1">
    <source>
        <dbReference type="ARBA" id="ARBA00023239"/>
    </source>
</evidence>
<evidence type="ECO:0000259" key="2">
    <source>
        <dbReference type="Pfam" id="PF22818"/>
    </source>
</evidence>
<dbReference type="Gene3D" id="3.10.129.10">
    <property type="entry name" value="Hotdog Thioesterase"/>
    <property type="match status" value="1"/>
</dbReference>
<dbReference type="PANTHER" id="PTHR30272">
    <property type="entry name" value="3-HYDROXYACYL-[ACYL-CARRIER-PROTEIN] DEHYDRATASE"/>
    <property type="match status" value="1"/>
</dbReference>
<accession>A0ABD5SFC6</accession>
<dbReference type="AlphaFoldDB" id="A0ABD5SFC6"/>
<keyword evidence="4" id="KW-1185">Reference proteome</keyword>
<name>A0ABD5SFC6_9EURY</name>